<keyword evidence="4" id="KW-1185">Reference proteome</keyword>
<dbReference type="Gene3D" id="3.30.70.1450">
    <property type="entry name" value="Regulator of K+ conductance, C-terminal domain"/>
    <property type="match status" value="1"/>
</dbReference>
<dbReference type="GO" id="GO:0006813">
    <property type="term" value="P:potassium ion transport"/>
    <property type="evidence" value="ECO:0007669"/>
    <property type="project" value="InterPro"/>
</dbReference>
<dbReference type="InterPro" id="IPR003148">
    <property type="entry name" value="RCK_N"/>
</dbReference>
<dbReference type="AlphaFoldDB" id="A0A1G9KWW9"/>
<dbReference type="Proteomes" id="UP000199475">
    <property type="component" value="Unassembled WGS sequence"/>
</dbReference>
<dbReference type="PROSITE" id="PS51201">
    <property type="entry name" value="RCK_N"/>
    <property type="match status" value="1"/>
</dbReference>
<dbReference type="PANTHER" id="PTHR43833:SF7">
    <property type="entry name" value="KTR SYSTEM POTASSIUM UPTAKE PROTEIN C"/>
    <property type="match status" value="1"/>
</dbReference>
<dbReference type="Gene3D" id="3.40.50.720">
    <property type="entry name" value="NAD(P)-binding Rossmann-like Domain"/>
    <property type="match status" value="1"/>
</dbReference>
<reference evidence="3 4" key="1">
    <citation type="submission" date="2016-10" db="EMBL/GenBank/DDBJ databases">
        <authorList>
            <person name="de Groot N.N."/>
        </authorList>
    </citation>
    <scope>NUCLEOTIDE SEQUENCE [LARGE SCALE GENOMIC DNA]</scope>
    <source>
        <strain evidence="3 4">CGMCC 1.9159</strain>
    </source>
</reference>
<dbReference type="SUPFAM" id="SSF51735">
    <property type="entry name" value="NAD(P)-binding Rossmann-fold domains"/>
    <property type="match status" value="1"/>
</dbReference>
<evidence type="ECO:0000259" key="1">
    <source>
        <dbReference type="PROSITE" id="PS51201"/>
    </source>
</evidence>
<accession>A0A1G9KWW9</accession>
<dbReference type="InterPro" id="IPR036721">
    <property type="entry name" value="RCK_C_sf"/>
</dbReference>
<sequence>MARFTRRSIHDGSAESVAVLGLGRFGSSVALELMSVGASVLGVDTDEELVQRHNGLLTHVVRADTTDEVALDELAIRDFERVVVAIGSHLEASILTSSLLLNMGVREVWAKATSNAHGRILTQLGVPHVVYPEQEMGRRVAHRVRGALMDYIETGTDFALVRTEIPAHLAGGRLNEEEAWERHHVKVVAVKSSQGWIPVLRDTILNEGDLVQVVGRTRDVEAFAQVR</sequence>
<dbReference type="Pfam" id="PF02254">
    <property type="entry name" value="TrkA_N"/>
    <property type="match status" value="1"/>
</dbReference>
<proteinExistence type="predicted"/>
<protein>
    <submittedName>
        <fullName evidence="3">Trk system potassium uptake protein TrkA</fullName>
    </submittedName>
</protein>
<name>A0A1G9KWW9_9ACTN</name>
<dbReference type="SUPFAM" id="SSF116726">
    <property type="entry name" value="TrkA C-terminal domain-like"/>
    <property type="match status" value="1"/>
</dbReference>
<evidence type="ECO:0000313" key="3">
    <source>
        <dbReference type="EMBL" id="SDL54129.1"/>
    </source>
</evidence>
<dbReference type="PANTHER" id="PTHR43833">
    <property type="entry name" value="POTASSIUM CHANNEL PROTEIN 2-RELATED-RELATED"/>
    <property type="match status" value="1"/>
</dbReference>
<gene>
    <name evidence="3" type="ORF">SAMN04488242_1867</name>
</gene>
<evidence type="ECO:0000259" key="2">
    <source>
        <dbReference type="PROSITE" id="PS51202"/>
    </source>
</evidence>
<dbReference type="RefSeq" id="WP_218118415.1">
    <property type="nucleotide sequence ID" value="NZ_FNGP01000003.1"/>
</dbReference>
<dbReference type="STRING" id="686624.SAMN04488242_1867"/>
<dbReference type="PROSITE" id="PS51202">
    <property type="entry name" value="RCK_C"/>
    <property type="match status" value="1"/>
</dbReference>
<dbReference type="InterPro" id="IPR006037">
    <property type="entry name" value="RCK_C"/>
</dbReference>
<dbReference type="EMBL" id="FNGP01000003">
    <property type="protein sequence ID" value="SDL54129.1"/>
    <property type="molecule type" value="Genomic_DNA"/>
</dbReference>
<organism evidence="3 4">
    <name type="scientific">Tessaracoccus oleiagri</name>
    <dbReference type="NCBI Taxonomy" id="686624"/>
    <lineage>
        <taxon>Bacteria</taxon>
        <taxon>Bacillati</taxon>
        <taxon>Actinomycetota</taxon>
        <taxon>Actinomycetes</taxon>
        <taxon>Propionibacteriales</taxon>
        <taxon>Propionibacteriaceae</taxon>
        <taxon>Tessaracoccus</taxon>
    </lineage>
</organism>
<dbReference type="GO" id="GO:0008324">
    <property type="term" value="F:monoatomic cation transmembrane transporter activity"/>
    <property type="evidence" value="ECO:0007669"/>
    <property type="project" value="InterPro"/>
</dbReference>
<feature type="domain" description="RCK C-terminal" evidence="2">
    <location>
        <begin position="146"/>
        <end position="227"/>
    </location>
</feature>
<feature type="domain" description="RCK N-terminal" evidence="1">
    <location>
        <begin position="14"/>
        <end position="130"/>
    </location>
</feature>
<dbReference type="InterPro" id="IPR050721">
    <property type="entry name" value="Trk_Ktr_HKT_K-transport"/>
</dbReference>
<evidence type="ECO:0000313" key="4">
    <source>
        <dbReference type="Proteomes" id="UP000199475"/>
    </source>
</evidence>
<dbReference type="InterPro" id="IPR036291">
    <property type="entry name" value="NAD(P)-bd_dom_sf"/>
</dbReference>